<reference evidence="2 3" key="1">
    <citation type="submission" date="2022-11" db="EMBL/GenBank/DDBJ databases">
        <title>Study of microbial diversity in lake waters.</title>
        <authorList>
            <person name="Zhang J."/>
        </authorList>
    </citation>
    <scope>NUCLEOTIDE SEQUENCE [LARGE SCALE GENOMIC DNA]</scope>
    <source>
        <strain evidence="2 3">DT12</strain>
    </source>
</reference>
<proteinExistence type="predicted"/>
<keyword evidence="1" id="KW-0812">Transmembrane</keyword>
<dbReference type="InterPro" id="IPR019635">
    <property type="entry name" value="DUF2500"/>
</dbReference>
<keyword evidence="1" id="KW-0472">Membrane</keyword>
<dbReference type="RefSeq" id="WP_267151071.1">
    <property type="nucleotide sequence ID" value="NZ_JAPMLT010000003.1"/>
</dbReference>
<keyword evidence="3" id="KW-1185">Reference proteome</keyword>
<dbReference type="Gene3D" id="2.40.50.660">
    <property type="match status" value="1"/>
</dbReference>
<dbReference type="Pfam" id="PF10694">
    <property type="entry name" value="DUF2500"/>
    <property type="match status" value="1"/>
</dbReference>
<gene>
    <name evidence="2" type="ORF">OS242_07575</name>
</gene>
<sequence>MEPEFGGMGGFGGPPVWWVFAAGLVTVAVVLIFGTVIFRGVSVWAKNNASPVKTVFARVVAKRGHVSGGGGETSASTWYYVTFEREQDGERVELQVPARLYGLLVESDRGTLTYQGTRFQGFERQI</sequence>
<keyword evidence="1" id="KW-1133">Transmembrane helix</keyword>
<feature type="transmembrane region" description="Helical" evidence="1">
    <location>
        <begin position="16"/>
        <end position="38"/>
    </location>
</feature>
<organism evidence="2 3">
    <name type="scientific">Tumebacillus lacus</name>
    <dbReference type="NCBI Taxonomy" id="2995335"/>
    <lineage>
        <taxon>Bacteria</taxon>
        <taxon>Bacillati</taxon>
        <taxon>Bacillota</taxon>
        <taxon>Bacilli</taxon>
        <taxon>Bacillales</taxon>
        <taxon>Alicyclobacillaceae</taxon>
        <taxon>Tumebacillus</taxon>
    </lineage>
</organism>
<accession>A0ABT3WYU7</accession>
<comment type="caution">
    <text evidence="2">The sequence shown here is derived from an EMBL/GenBank/DDBJ whole genome shotgun (WGS) entry which is preliminary data.</text>
</comment>
<protein>
    <submittedName>
        <fullName evidence="2">DUF2500 domain-containing protein</fullName>
    </submittedName>
</protein>
<evidence type="ECO:0000256" key="1">
    <source>
        <dbReference type="SAM" id="Phobius"/>
    </source>
</evidence>
<dbReference type="Proteomes" id="UP001208017">
    <property type="component" value="Unassembled WGS sequence"/>
</dbReference>
<name>A0ABT3WYU7_9BACL</name>
<dbReference type="EMBL" id="JAPMLT010000003">
    <property type="protein sequence ID" value="MCX7569821.1"/>
    <property type="molecule type" value="Genomic_DNA"/>
</dbReference>
<evidence type="ECO:0000313" key="3">
    <source>
        <dbReference type="Proteomes" id="UP001208017"/>
    </source>
</evidence>
<evidence type="ECO:0000313" key="2">
    <source>
        <dbReference type="EMBL" id="MCX7569821.1"/>
    </source>
</evidence>